<feature type="domain" description="D-glutamate N-acetyltransferase-like C-terminal" evidence="1">
    <location>
        <begin position="145"/>
        <end position="343"/>
    </location>
</feature>
<reference evidence="3" key="1">
    <citation type="submission" date="2023-06" db="EMBL/GenBank/DDBJ databases">
        <title>Genomic of Parafulvivirga corallium.</title>
        <authorList>
            <person name="Wang G."/>
        </authorList>
    </citation>
    <scope>NUCLEOTIDE SEQUENCE</scope>
    <source>
        <strain evidence="3">BMA10</strain>
    </source>
</reference>
<dbReference type="SUPFAM" id="SSF52540">
    <property type="entry name" value="P-loop containing nucleoside triphosphate hydrolases"/>
    <property type="match status" value="1"/>
</dbReference>
<evidence type="ECO:0000259" key="1">
    <source>
        <dbReference type="Pfam" id="PF07755"/>
    </source>
</evidence>
<dbReference type="Gene3D" id="3.40.50.720">
    <property type="entry name" value="NAD(P)-binding Rossmann-like Domain"/>
    <property type="match status" value="1"/>
</dbReference>
<dbReference type="PANTHER" id="PTHR40690:SF1">
    <property type="entry name" value="DUF1611 DOMAIN-CONTAINING PROTEIN"/>
    <property type="match status" value="1"/>
</dbReference>
<dbReference type="InterPro" id="IPR035402">
    <property type="entry name" value="DgcN-like_N"/>
</dbReference>
<dbReference type="Gene3D" id="3.40.50.300">
    <property type="entry name" value="P-loop containing nucleotide triphosphate hydrolases"/>
    <property type="match status" value="1"/>
</dbReference>
<dbReference type="PANTHER" id="PTHR40690">
    <property type="entry name" value="GLL3100 PROTEIN"/>
    <property type="match status" value="1"/>
</dbReference>
<dbReference type="Pfam" id="PF17396">
    <property type="entry name" value="DUF1611_N"/>
    <property type="match status" value="1"/>
</dbReference>
<dbReference type="InterPro" id="IPR027417">
    <property type="entry name" value="P-loop_NTPase"/>
</dbReference>
<dbReference type="EMBL" id="JAUJEA010000003">
    <property type="protein sequence ID" value="MDN5202020.1"/>
    <property type="molecule type" value="Genomic_DNA"/>
</dbReference>
<dbReference type="Pfam" id="PF07755">
    <property type="entry name" value="DUF1611"/>
    <property type="match status" value="1"/>
</dbReference>
<dbReference type="InterPro" id="IPR011669">
    <property type="entry name" value="DgcN-like"/>
</dbReference>
<accession>A0ABT8KR96</accession>
<evidence type="ECO:0000313" key="3">
    <source>
        <dbReference type="EMBL" id="MDN5202020.1"/>
    </source>
</evidence>
<proteinExistence type="predicted"/>
<dbReference type="Proteomes" id="UP001172082">
    <property type="component" value="Unassembled WGS sequence"/>
</dbReference>
<keyword evidence="4" id="KW-1185">Reference proteome</keyword>
<comment type="caution">
    <text evidence="3">The sequence shown here is derived from an EMBL/GenBank/DDBJ whole genome shotgun (WGS) entry which is preliminary data.</text>
</comment>
<sequence length="355" mass="39000">MDGNAIILASGMLDDDHAKTAHGLIRGTERYNIVGVIDQKFAGQDAGVVTDGNKRDIPVYASVADFQNGNNQLAQYCIIGVATQGGIIPPQLKEDVKSAIKAGMSIINGLHQYLSDTPEIVKLAEENGVDLLDIRKPRPAKELSFWTGEIYQVESPIVAILGTDCALGKRTTARFMRDIMRGHGYKAEMIYTGQTGWLQGGTYGFIFDSTLNDFISGEIEKAIVECYRDLGPEVLFIEGQSALLNPTGPCGSEFIISGNAKGVILQHAPARKYYCGWEKQRLEIPSLQKNIEMIEAYGAKVLAISLNTNGCSTEEARAYQEKYKKELNIPVVLPLEDGVESMVPKIEEYIKDYHS</sequence>
<dbReference type="InterPro" id="IPR035086">
    <property type="entry name" value="DgcN-like_C"/>
</dbReference>
<dbReference type="PIRSF" id="PIRSF026760">
    <property type="entry name" value="UCP026760"/>
    <property type="match status" value="1"/>
</dbReference>
<protein>
    <submittedName>
        <fullName evidence="3">DUF1611 domain-containing protein</fullName>
    </submittedName>
</protein>
<gene>
    <name evidence="3" type="ORF">QQ008_11620</name>
</gene>
<name>A0ABT8KR96_9BACT</name>
<feature type="domain" description="D-glutamate N-acetyltransferase-like N-terminal" evidence="2">
    <location>
        <begin position="41"/>
        <end position="137"/>
    </location>
</feature>
<dbReference type="RefSeq" id="WP_346752044.1">
    <property type="nucleotide sequence ID" value="NZ_JAUJEA010000003.1"/>
</dbReference>
<evidence type="ECO:0000259" key="2">
    <source>
        <dbReference type="Pfam" id="PF17396"/>
    </source>
</evidence>
<evidence type="ECO:0000313" key="4">
    <source>
        <dbReference type="Proteomes" id="UP001172082"/>
    </source>
</evidence>
<organism evidence="3 4">
    <name type="scientific">Splendidivirga corallicola</name>
    <dbReference type="NCBI Taxonomy" id="3051826"/>
    <lineage>
        <taxon>Bacteria</taxon>
        <taxon>Pseudomonadati</taxon>
        <taxon>Bacteroidota</taxon>
        <taxon>Cytophagia</taxon>
        <taxon>Cytophagales</taxon>
        <taxon>Splendidivirgaceae</taxon>
        <taxon>Splendidivirga</taxon>
    </lineage>
</organism>